<evidence type="ECO:0000313" key="2">
    <source>
        <dbReference type="EMBL" id="AHL19015.1"/>
    </source>
</evidence>
<gene>
    <name evidence="2" type="ORF">LP083-1_050</name>
</gene>
<accession>A0A059T890</accession>
<proteinExistence type="predicted"/>
<evidence type="ECO:0000256" key="1">
    <source>
        <dbReference type="SAM" id="MobiDB-lite"/>
    </source>
</evidence>
<sequence>MLKKIDFERYNTHFENYKAYRNFIKGHRYDINPKIDTKNQPPHVTPKGVPDGKGR</sequence>
<feature type="region of interest" description="Disordered" evidence="1">
    <location>
        <begin position="31"/>
        <end position="55"/>
    </location>
</feature>
<reference evidence="2" key="1">
    <citation type="journal article" date="2014" name="Appl. Environ. Microbiol.">
        <title>Comparative genomic and morphological analysis of Listeria phages isolated from farm environments.</title>
        <authorList>
            <person name="Denes T."/>
            <person name="Vongkamjan K."/>
            <person name="Ackermann H.W."/>
            <person name="Moreno Switt A.I."/>
            <person name="Wiedmann M."/>
            <person name="den Bakker H.C."/>
        </authorList>
    </citation>
    <scope>NUCLEOTIDE SEQUENCE</scope>
</reference>
<dbReference type="EMBL" id="KJ094028">
    <property type="protein sequence ID" value="AHL19015.1"/>
    <property type="molecule type" value="Genomic_DNA"/>
</dbReference>
<name>A0A059T890_9CAUD</name>
<protein>
    <submittedName>
        <fullName evidence="2">Uncharacterized protein</fullName>
    </submittedName>
</protein>
<organism evidence="2">
    <name type="scientific">Listeria phage LP-083-1</name>
    <dbReference type="NCBI Taxonomy" id="1458854"/>
    <lineage>
        <taxon>Viruses</taxon>
        <taxon>Duplodnaviria</taxon>
        <taxon>Heunggongvirae</taxon>
        <taxon>Uroviricota</taxon>
        <taxon>Caudoviricetes</taxon>
    </lineage>
</organism>